<dbReference type="RefSeq" id="XP_007748761.1">
    <property type="nucleotide sequence ID" value="XM_007750571.1"/>
</dbReference>
<sequence>MAAVTWNGTQEDLYQKNESVVLPSSWSDIYSLSASTNLLCVAQYGLRKAEVTYMTDQTTGTRQVQVHELDPTFLRSLEGLTSETLSNAILDSVSASGLVVSALYPNPNANVIVVNGPSGSEAGYFPTNADAFFTIMTQRYPPVNGSIMSTWFDPEFLQNASSEFLTSVAAQFASRYLRDTNNTVLGTAEVIEPRSVVLSAVFYAIEALLGLFTLAALALAWPASKSVTPIDPDSIGGTTALLCSDGELTDRFRGTGSYTLSDLRSHLLGDDQANKRMDTSRPHNFGRKIKFRDGHSADDRNAGGLSYSDPSFARLSWSSPFLQMPPWR</sequence>
<organism evidence="2 3">
    <name type="scientific">Cladophialophora psammophila CBS 110553</name>
    <dbReference type="NCBI Taxonomy" id="1182543"/>
    <lineage>
        <taxon>Eukaryota</taxon>
        <taxon>Fungi</taxon>
        <taxon>Dikarya</taxon>
        <taxon>Ascomycota</taxon>
        <taxon>Pezizomycotina</taxon>
        <taxon>Eurotiomycetes</taxon>
        <taxon>Chaetothyriomycetidae</taxon>
        <taxon>Chaetothyriales</taxon>
        <taxon>Herpotrichiellaceae</taxon>
        <taxon>Cladophialophora</taxon>
    </lineage>
</organism>
<dbReference type="HOGENOM" id="CLU_847321_0_0_1"/>
<dbReference type="EMBL" id="AMGX01000018">
    <property type="protein sequence ID" value="EXJ66798.1"/>
    <property type="molecule type" value="Genomic_DNA"/>
</dbReference>
<comment type="caution">
    <text evidence="2">The sequence shown here is derived from an EMBL/GenBank/DDBJ whole genome shotgun (WGS) entry which is preliminary data.</text>
</comment>
<feature type="compositionally biased region" description="Basic and acidic residues" evidence="1">
    <location>
        <begin position="271"/>
        <end position="281"/>
    </location>
</feature>
<name>W9WFS6_9EURO</name>
<dbReference type="AlphaFoldDB" id="W9WFS6"/>
<dbReference type="Proteomes" id="UP000019471">
    <property type="component" value="Unassembled WGS sequence"/>
</dbReference>
<evidence type="ECO:0000313" key="2">
    <source>
        <dbReference type="EMBL" id="EXJ66798.1"/>
    </source>
</evidence>
<proteinExistence type="predicted"/>
<protein>
    <submittedName>
        <fullName evidence="2">Uncharacterized protein</fullName>
    </submittedName>
</protein>
<dbReference type="OrthoDB" id="10499224at2759"/>
<accession>W9WFS6</accession>
<evidence type="ECO:0000256" key="1">
    <source>
        <dbReference type="SAM" id="MobiDB-lite"/>
    </source>
</evidence>
<reference evidence="2 3" key="1">
    <citation type="submission" date="2013-03" db="EMBL/GenBank/DDBJ databases">
        <title>The Genome Sequence of Cladophialophora psammophila CBS 110553.</title>
        <authorList>
            <consortium name="The Broad Institute Genomics Platform"/>
            <person name="Cuomo C."/>
            <person name="de Hoog S."/>
            <person name="Gorbushina A."/>
            <person name="Walker B."/>
            <person name="Young S.K."/>
            <person name="Zeng Q."/>
            <person name="Gargeya S."/>
            <person name="Fitzgerald M."/>
            <person name="Haas B."/>
            <person name="Abouelleil A."/>
            <person name="Allen A.W."/>
            <person name="Alvarado L."/>
            <person name="Arachchi H.M."/>
            <person name="Berlin A.M."/>
            <person name="Chapman S.B."/>
            <person name="Gainer-Dewar J."/>
            <person name="Goldberg J."/>
            <person name="Griggs A."/>
            <person name="Gujja S."/>
            <person name="Hansen M."/>
            <person name="Howarth C."/>
            <person name="Imamovic A."/>
            <person name="Ireland A."/>
            <person name="Larimer J."/>
            <person name="McCowan C."/>
            <person name="Murphy C."/>
            <person name="Pearson M."/>
            <person name="Poon T.W."/>
            <person name="Priest M."/>
            <person name="Roberts A."/>
            <person name="Saif S."/>
            <person name="Shea T."/>
            <person name="Sisk P."/>
            <person name="Sykes S."/>
            <person name="Wortman J."/>
            <person name="Nusbaum C."/>
            <person name="Birren B."/>
        </authorList>
    </citation>
    <scope>NUCLEOTIDE SEQUENCE [LARGE SCALE GENOMIC DNA]</scope>
    <source>
        <strain evidence="2 3">CBS 110553</strain>
    </source>
</reference>
<dbReference type="GeneID" id="19194688"/>
<gene>
    <name evidence="2" type="ORF">A1O5_09993</name>
</gene>
<evidence type="ECO:0000313" key="3">
    <source>
        <dbReference type="Proteomes" id="UP000019471"/>
    </source>
</evidence>
<feature type="region of interest" description="Disordered" evidence="1">
    <location>
        <begin position="271"/>
        <end position="302"/>
    </location>
</feature>
<keyword evidence="3" id="KW-1185">Reference proteome</keyword>
<feature type="compositionally biased region" description="Basic and acidic residues" evidence="1">
    <location>
        <begin position="291"/>
        <end position="301"/>
    </location>
</feature>